<evidence type="ECO:0000256" key="1">
    <source>
        <dbReference type="ARBA" id="ARBA00003238"/>
    </source>
</evidence>
<accession>A0A1I0FZC1</accession>
<dbReference type="PROSITE" id="PS51482">
    <property type="entry name" value="DEGV"/>
    <property type="match status" value="1"/>
</dbReference>
<dbReference type="RefSeq" id="WP_092363390.1">
    <property type="nucleotide sequence ID" value="NZ_DAINWJ010000214.1"/>
</dbReference>
<dbReference type="Gene3D" id="3.40.50.10440">
    <property type="entry name" value="Dihydroxyacetone kinase, domain 1"/>
    <property type="match status" value="1"/>
</dbReference>
<dbReference type="Pfam" id="PF02645">
    <property type="entry name" value="DegV"/>
    <property type="match status" value="1"/>
</dbReference>
<dbReference type="GeneID" id="93279840"/>
<protein>
    <submittedName>
        <fullName evidence="3">EDD domain protein, DegV family</fullName>
    </submittedName>
</protein>
<dbReference type="PANTHER" id="PTHR33434:SF3">
    <property type="entry name" value="DEGV DOMAIN-CONTAINING PROTEIN YITS"/>
    <property type="match status" value="1"/>
</dbReference>
<dbReference type="NCBIfam" id="TIGR00762">
    <property type="entry name" value="DegV"/>
    <property type="match status" value="1"/>
</dbReference>
<dbReference type="EMBL" id="FOIM01000010">
    <property type="protein sequence ID" value="SET63676.1"/>
    <property type="molecule type" value="Genomic_DNA"/>
</dbReference>
<organism evidence="3 4">
    <name type="scientific">Enterocloster lavalensis</name>
    <dbReference type="NCBI Taxonomy" id="460384"/>
    <lineage>
        <taxon>Bacteria</taxon>
        <taxon>Bacillati</taxon>
        <taxon>Bacillota</taxon>
        <taxon>Clostridia</taxon>
        <taxon>Lachnospirales</taxon>
        <taxon>Lachnospiraceae</taxon>
        <taxon>Enterocloster</taxon>
    </lineage>
</organism>
<name>A0A1I0FZC1_9FIRM</name>
<comment type="function">
    <text evidence="1">May bind long-chain fatty acids, such as palmitate, and may play a role in lipid transport or fatty acid metabolism.</text>
</comment>
<evidence type="ECO:0000313" key="4">
    <source>
        <dbReference type="Proteomes" id="UP000198508"/>
    </source>
</evidence>
<reference evidence="4" key="1">
    <citation type="submission" date="2016-10" db="EMBL/GenBank/DDBJ databases">
        <authorList>
            <person name="Varghese N."/>
            <person name="Submissions S."/>
        </authorList>
    </citation>
    <scope>NUCLEOTIDE SEQUENCE [LARGE SCALE GENOMIC DNA]</scope>
    <source>
        <strain evidence="4">NLAE-zl-G277</strain>
    </source>
</reference>
<dbReference type="Proteomes" id="UP000198508">
    <property type="component" value="Unassembled WGS sequence"/>
</dbReference>
<dbReference type="SUPFAM" id="SSF82549">
    <property type="entry name" value="DAK1/DegV-like"/>
    <property type="match status" value="1"/>
</dbReference>
<sequence>MSDYIITCCSTADMPESFFTKKNIPYACFHFTMDGCEYADDLGKSITNEEFYQRVKNGAMPVTSQVNAEQYETMFEPFLKDGKDIIHITLSSGISGTINSAQIARDEMAERYPDRRITVVDSLSASSGYGLLVDTAWEKMQSGCGYDELCAWLLSYRANLHHWFFTSDLSHLKRGGRISASAAFFGGMLNICPLMEVNQEGKLIPREKIRGKKKVIREIVERMKEHALDGTDYSGKCFISQSACMEDAREVADLVEQTFPKLDGPVMINDIGTVIGSHTGPGTVALFYWGDPRTV</sequence>
<dbReference type="InterPro" id="IPR043168">
    <property type="entry name" value="DegV_C"/>
</dbReference>
<gene>
    <name evidence="3" type="ORF">SAMN05216313_11030</name>
</gene>
<keyword evidence="2" id="KW-0446">Lipid-binding</keyword>
<dbReference type="Gene3D" id="2.20.28.50">
    <property type="entry name" value="degv family protein"/>
    <property type="match status" value="1"/>
</dbReference>
<dbReference type="STRING" id="460384.SAMN05216313_11030"/>
<evidence type="ECO:0000256" key="2">
    <source>
        <dbReference type="ARBA" id="ARBA00023121"/>
    </source>
</evidence>
<evidence type="ECO:0000313" key="3">
    <source>
        <dbReference type="EMBL" id="SET63676.1"/>
    </source>
</evidence>
<dbReference type="InterPro" id="IPR003797">
    <property type="entry name" value="DegV"/>
</dbReference>
<dbReference type="GO" id="GO:0008289">
    <property type="term" value="F:lipid binding"/>
    <property type="evidence" value="ECO:0007669"/>
    <property type="project" value="UniProtKB-KW"/>
</dbReference>
<dbReference type="PANTHER" id="PTHR33434">
    <property type="entry name" value="DEGV DOMAIN-CONTAINING PROTEIN DR_1986-RELATED"/>
    <property type="match status" value="1"/>
</dbReference>
<proteinExistence type="predicted"/>
<dbReference type="AlphaFoldDB" id="A0A1I0FZC1"/>
<dbReference type="Gene3D" id="3.30.1180.10">
    <property type="match status" value="1"/>
</dbReference>
<keyword evidence="4" id="KW-1185">Reference proteome</keyword>
<dbReference type="InterPro" id="IPR050270">
    <property type="entry name" value="DegV_domain_contain"/>
</dbReference>